<dbReference type="Gene3D" id="3.40.50.2300">
    <property type="match status" value="2"/>
</dbReference>
<dbReference type="InterPro" id="IPR028081">
    <property type="entry name" value="Leu-bd"/>
</dbReference>
<gene>
    <name evidence="5" type="ORF">C8P66_1462</name>
</gene>
<sequence>MEVFTSPYGLVAHAQTDAAVLRRYDMLPDIRGAADYAAFLAKRVAEEQALVWRMGLQQGGAPITTTCRPAPGPTGQQGIQDMNDITRRGALGATGAAAAAALLPPQARAQASRPIRIGVLSDFSGAYRDYGGEGSTACVRQAIEDLKLGEQGIEVEILKADHQNKPDVALSVAREWFDRRDVDMVCDLNNTSVALAVGQLAREKNKVVLATATASAVLTGEQCSSNLIHWTYDTYMLSKSTATATVAAGGNSWFFIVVNYAFGHQMQADATRFVEDAGGRVLGAIRYPFPQTTDFSSFLVQAQSSGAKVLGLATGGADTTNCVKQAQEFGLLRRGMRVAVLLSYITDVHALGLPDAQGMLLTEAFYWDLNDRTRAFTRRLHANVPDLYPNHQQAGAYSAAIHYLRTAAAMGVDAAKADGLAVVNRMKATPTDDDVFGPGSIRADGRKIHPAYLFEVKTPAESRGPWDYYKLAATTPAEQAFRPVSEGGCALVK</sequence>
<accession>A0A2W7HYN7</accession>
<name>A0A2W7HYN7_9PROT</name>
<comment type="caution">
    <text evidence="5">The sequence shown here is derived from an EMBL/GenBank/DDBJ whole genome shotgun (WGS) entry which is preliminary data.</text>
</comment>
<dbReference type="InterPro" id="IPR051010">
    <property type="entry name" value="BCAA_transport"/>
</dbReference>
<organism evidence="5 6">
    <name type="scientific">Humitalea rosea</name>
    <dbReference type="NCBI Taxonomy" id="990373"/>
    <lineage>
        <taxon>Bacteria</taxon>
        <taxon>Pseudomonadati</taxon>
        <taxon>Pseudomonadota</taxon>
        <taxon>Alphaproteobacteria</taxon>
        <taxon>Acetobacterales</taxon>
        <taxon>Roseomonadaceae</taxon>
        <taxon>Humitalea</taxon>
    </lineage>
</organism>
<evidence type="ECO:0000259" key="4">
    <source>
        <dbReference type="Pfam" id="PF13458"/>
    </source>
</evidence>
<evidence type="ECO:0000313" key="5">
    <source>
        <dbReference type="EMBL" id="PZW37581.1"/>
    </source>
</evidence>
<dbReference type="PANTHER" id="PTHR30483">
    <property type="entry name" value="LEUCINE-SPECIFIC-BINDING PROTEIN"/>
    <property type="match status" value="1"/>
</dbReference>
<feature type="domain" description="Leucine-binding protein" evidence="4">
    <location>
        <begin position="114"/>
        <end position="457"/>
    </location>
</feature>
<dbReference type="InterPro" id="IPR028082">
    <property type="entry name" value="Peripla_BP_I"/>
</dbReference>
<comment type="similarity">
    <text evidence="1">Belongs to the leucine-binding protein family.</text>
</comment>
<dbReference type="PANTHER" id="PTHR30483:SF6">
    <property type="entry name" value="PERIPLASMIC BINDING PROTEIN OF ABC TRANSPORTER FOR NATURAL AMINO ACIDS"/>
    <property type="match status" value="1"/>
</dbReference>
<dbReference type="Proteomes" id="UP000249688">
    <property type="component" value="Unassembled WGS sequence"/>
</dbReference>
<proteinExistence type="inferred from homology"/>
<dbReference type="EMBL" id="QKYU01000046">
    <property type="protein sequence ID" value="PZW37581.1"/>
    <property type="molecule type" value="Genomic_DNA"/>
</dbReference>
<evidence type="ECO:0000256" key="3">
    <source>
        <dbReference type="ARBA" id="ARBA00022970"/>
    </source>
</evidence>
<dbReference type="CDD" id="cd06327">
    <property type="entry name" value="PBP1_SBP-like"/>
    <property type="match status" value="1"/>
</dbReference>
<evidence type="ECO:0000256" key="1">
    <source>
        <dbReference type="ARBA" id="ARBA00010062"/>
    </source>
</evidence>
<keyword evidence="6" id="KW-1185">Reference proteome</keyword>
<keyword evidence="3" id="KW-0813">Transport</keyword>
<protein>
    <submittedName>
        <fullName evidence="5">Amino acid/amide ABC transporter substrate-binding protein (HAAT family)</fullName>
    </submittedName>
</protein>
<evidence type="ECO:0000256" key="2">
    <source>
        <dbReference type="ARBA" id="ARBA00022729"/>
    </source>
</evidence>
<dbReference type="GO" id="GO:0006865">
    <property type="term" value="P:amino acid transport"/>
    <property type="evidence" value="ECO:0007669"/>
    <property type="project" value="UniProtKB-KW"/>
</dbReference>
<evidence type="ECO:0000313" key="6">
    <source>
        <dbReference type="Proteomes" id="UP000249688"/>
    </source>
</evidence>
<keyword evidence="2" id="KW-0732">Signal</keyword>
<reference evidence="5 6" key="1">
    <citation type="submission" date="2018-06" db="EMBL/GenBank/DDBJ databases">
        <title>Genomic Encyclopedia of Archaeal and Bacterial Type Strains, Phase II (KMG-II): from individual species to whole genera.</title>
        <authorList>
            <person name="Goeker M."/>
        </authorList>
    </citation>
    <scope>NUCLEOTIDE SEQUENCE [LARGE SCALE GENOMIC DNA]</scope>
    <source>
        <strain evidence="5 6">DSM 24525</strain>
    </source>
</reference>
<dbReference type="AlphaFoldDB" id="A0A2W7HYN7"/>
<dbReference type="Pfam" id="PF13458">
    <property type="entry name" value="Peripla_BP_6"/>
    <property type="match status" value="1"/>
</dbReference>
<dbReference type="SUPFAM" id="SSF53822">
    <property type="entry name" value="Periplasmic binding protein-like I"/>
    <property type="match status" value="1"/>
</dbReference>
<keyword evidence="3" id="KW-0029">Amino-acid transport</keyword>